<evidence type="ECO:0000256" key="1">
    <source>
        <dbReference type="ARBA" id="ARBA00000085"/>
    </source>
</evidence>
<dbReference type="KEGG" id="ned:HUN01_25115"/>
<dbReference type="PANTHER" id="PTHR45453">
    <property type="entry name" value="PHOSPHATE REGULON SENSOR PROTEIN PHOR"/>
    <property type="match status" value="1"/>
</dbReference>
<dbReference type="Gene3D" id="3.30.565.10">
    <property type="entry name" value="Histidine kinase-like ATPase, C-terminal domain"/>
    <property type="match status" value="1"/>
</dbReference>
<keyword evidence="9" id="KW-1185">Reference proteome</keyword>
<dbReference type="SUPFAM" id="SSF55874">
    <property type="entry name" value="ATPase domain of HSP90 chaperone/DNA topoisomerase II/histidine kinase"/>
    <property type="match status" value="1"/>
</dbReference>
<dbReference type="SMART" id="SM00387">
    <property type="entry name" value="HATPase_c"/>
    <property type="match status" value="1"/>
</dbReference>
<evidence type="ECO:0000313" key="9">
    <source>
        <dbReference type="Proteomes" id="UP000514713"/>
    </source>
</evidence>
<protein>
    <recommendedName>
        <fullName evidence="2">histidine kinase</fullName>
        <ecNumber evidence="2">2.7.13.3</ecNumber>
    </recommendedName>
</protein>
<gene>
    <name evidence="8" type="ORF">HUN01_25115</name>
</gene>
<dbReference type="InterPro" id="IPR003594">
    <property type="entry name" value="HATPase_dom"/>
</dbReference>
<dbReference type="InterPro" id="IPR050351">
    <property type="entry name" value="BphY/WalK/GraS-like"/>
</dbReference>
<evidence type="ECO:0000256" key="6">
    <source>
        <dbReference type="ARBA" id="ARBA00023012"/>
    </source>
</evidence>
<keyword evidence="5 8" id="KW-0418">Kinase</keyword>
<evidence type="ECO:0000259" key="7">
    <source>
        <dbReference type="SMART" id="SM00387"/>
    </source>
</evidence>
<comment type="catalytic activity">
    <reaction evidence="1">
        <text>ATP + protein L-histidine = ADP + protein N-phospho-L-histidine.</text>
        <dbReference type="EC" id="2.7.13.3"/>
    </reaction>
</comment>
<keyword evidence="6" id="KW-0902">Two-component regulatory system</keyword>
<dbReference type="GO" id="GO:0005886">
    <property type="term" value="C:plasma membrane"/>
    <property type="evidence" value="ECO:0007669"/>
    <property type="project" value="TreeGrafter"/>
</dbReference>
<dbReference type="GO" id="GO:0000155">
    <property type="term" value="F:phosphorelay sensor kinase activity"/>
    <property type="evidence" value="ECO:0007669"/>
    <property type="project" value="TreeGrafter"/>
</dbReference>
<evidence type="ECO:0000256" key="3">
    <source>
        <dbReference type="ARBA" id="ARBA00022553"/>
    </source>
</evidence>
<dbReference type="PANTHER" id="PTHR45453:SF1">
    <property type="entry name" value="PHOSPHATE REGULON SENSOR PROTEIN PHOR"/>
    <property type="match status" value="1"/>
</dbReference>
<dbReference type="Proteomes" id="UP000514713">
    <property type="component" value="Chromosome"/>
</dbReference>
<dbReference type="InterPro" id="IPR036890">
    <property type="entry name" value="HATPase_C_sf"/>
</dbReference>
<evidence type="ECO:0000256" key="5">
    <source>
        <dbReference type="ARBA" id="ARBA00022777"/>
    </source>
</evidence>
<dbReference type="AlphaFoldDB" id="A0A7D7QPU1"/>
<evidence type="ECO:0000256" key="2">
    <source>
        <dbReference type="ARBA" id="ARBA00012438"/>
    </source>
</evidence>
<dbReference type="GO" id="GO:0016036">
    <property type="term" value="P:cellular response to phosphate starvation"/>
    <property type="evidence" value="ECO:0007669"/>
    <property type="project" value="TreeGrafter"/>
</dbReference>
<reference evidence="9" key="1">
    <citation type="submission" date="2020-06" db="EMBL/GenBank/DDBJ databases">
        <title>Nostoc edaphicum CCNP1411 genome.</title>
        <authorList>
            <person name="Fidor A."/>
            <person name="Grabski M."/>
            <person name="Gawor J."/>
            <person name="Gromadka R."/>
            <person name="Wegrzyn G."/>
            <person name="Mazur-Marzec H."/>
        </authorList>
    </citation>
    <scope>NUCLEOTIDE SEQUENCE [LARGE SCALE GENOMIC DNA]</scope>
    <source>
        <strain evidence="9">CCNP1411</strain>
    </source>
</reference>
<evidence type="ECO:0000313" key="8">
    <source>
        <dbReference type="EMBL" id="QMS90705.1"/>
    </source>
</evidence>
<feature type="domain" description="Histidine kinase/HSP90-like ATPase" evidence="7">
    <location>
        <begin position="184"/>
        <end position="286"/>
    </location>
</feature>
<keyword evidence="4" id="KW-0808">Transferase</keyword>
<sequence length="287" mass="33117">MQALPQLIGLQRLESIIDCSLPTDNQGQILGNITPESISQGLAQKIEKTRDKPSIGSFEVEYQIIVERQLLKYKWLLARAIVRKDTTGKLARLIGVSKEDLDFYCKCDIRVMQTNAPKYHIIMTEILNDVLIISKSEAGKLEYRPTFFNLVKYSRQILEKVQMNLGYRRLIYFTSQYKSVTCCMDEKLLERILTNLLSNAIKYSSDDSIVKFSLFCQHGQAVFEIQYWGIGISEDITYLFESFDHASNILSTELGIAVVKNVYRYLQKLIFVISKLEFGRKFTVIFL</sequence>
<dbReference type="Pfam" id="PF02518">
    <property type="entry name" value="HATPase_c"/>
    <property type="match status" value="1"/>
</dbReference>
<dbReference type="EMBL" id="CP054698">
    <property type="protein sequence ID" value="QMS90705.1"/>
    <property type="molecule type" value="Genomic_DNA"/>
</dbReference>
<evidence type="ECO:0000256" key="4">
    <source>
        <dbReference type="ARBA" id="ARBA00022679"/>
    </source>
</evidence>
<accession>A0A7D7QPU1</accession>
<keyword evidence="3" id="KW-0597">Phosphoprotein</keyword>
<dbReference type="GO" id="GO:0004721">
    <property type="term" value="F:phosphoprotein phosphatase activity"/>
    <property type="evidence" value="ECO:0007669"/>
    <property type="project" value="TreeGrafter"/>
</dbReference>
<name>A0A7D7QPU1_9NOSO</name>
<proteinExistence type="predicted"/>
<organism evidence="8 9">
    <name type="scientific">Nostoc edaphicum CCNP1411</name>
    <dbReference type="NCBI Taxonomy" id="1472755"/>
    <lineage>
        <taxon>Bacteria</taxon>
        <taxon>Bacillati</taxon>
        <taxon>Cyanobacteriota</taxon>
        <taxon>Cyanophyceae</taxon>
        <taxon>Nostocales</taxon>
        <taxon>Nostocaceae</taxon>
        <taxon>Nostoc</taxon>
    </lineage>
</organism>
<dbReference type="EC" id="2.7.13.3" evidence="2"/>
<dbReference type="RefSeq" id="WP_181928461.1">
    <property type="nucleotide sequence ID" value="NZ_CP054698.1"/>
</dbReference>